<feature type="compositionally biased region" description="Basic and acidic residues" evidence="1">
    <location>
        <begin position="19"/>
        <end position="48"/>
    </location>
</feature>
<feature type="region of interest" description="Disordered" evidence="1">
    <location>
        <begin position="19"/>
        <end position="78"/>
    </location>
</feature>
<feature type="region of interest" description="Disordered" evidence="1">
    <location>
        <begin position="314"/>
        <end position="368"/>
    </location>
</feature>
<evidence type="ECO:0000313" key="3">
    <source>
        <dbReference type="Proteomes" id="UP000265515"/>
    </source>
</evidence>
<feature type="compositionally biased region" description="Basic and acidic residues" evidence="1">
    <location>
        <begin position="314"/>
        <end position="323"/>
    </location>
</feature>
<feature type="compositionally biased region" description="Polar residues" evidence="1">
    <location>
        <begin position="326"/>
        <end position="335"/>
    </location>
</feature>
<comment type="caution">
    <text evidence="2">The sequence shown here is derived from an EMBL/GenBank/DDBJ whole genome shotgun (WGS) entry which is preliminary data.</text>
</comment>
<name>A0A388K866_CHABU</name>
<keyword evidence="3" id="KW-1185">Reference proteome</keyword>
<organism evidence="2 3">
    <name type="scientific">Chara braunii</name>
    <name type="common">Braun's stonewort</name>
    <dbReference type="NCBI Taxonomy" id="69332"/>
    <lineage>
        <taxon>Eukaryota</taxon>
        <taxon>Viridiplantae</taxon>
        <taxon>Streptophyta</taxon>
        <taxon>Charophyceae</taxon>
        <taxon>Charales</taxon>
        <taxon>Characeae</taxon>
        <taxon>Chara</taxon>
    </lineage>
</organism>
<reference evidence="2 3" key="1">
    <citation type="journal article" date="2018" name="Cell">
        <title>The Chara Genome: Secondary Complexity and Implications for Plant Terrestrialization.</title>
        <authorList>
            <person name="Nishiyama T."/>
            <person name="Sakayama H."/>
            <person name="Vries J.D."/>
            <person name="Buschmann H."/>
            <person name="Saint-Marcoux D."/>
            <person name="Ullrich K.K."/>
            <person name="Haas F.B."/>
            <person name="Vanderstraeten L."/>
            <person name="Becker D."/>
            <person name="Lang D."/>
            <person name="Vosolsobe S."/>
            <person name="Rombauts S."/>
            <person name="Wilhelmsson P.K.I."/>
            <person name="Janitza P."/>
            <person name="Kern R."/>
            <person name="Heyl A."/>
            <person name="Rumpler F."/>
            <person name="Villalobos L.I.A.C."/>
            <person name="Clay J.M."/>
            <person name="Skokan R."/>
            <person name="Toyoda A."/>
            <person name="Suzuki Y."/>
            <person name="Kagoshima H."/>
            <person name="Schijlen E."/>
            <person name="Tajeshwar N."/>
            <person name="Catarino B."/>
            <person name="Hetherington A.J."/>
            <person name="Saltykova A."/>
            <person name="Bonnot C."/>
            <person name="Breuninger H."/>
            <person name="Symeonidi A."/>
            <person name="Radhakrishnan G.V."/>
            <person name="Van Nieuwerburgh F."/>
            <person name="Deforce D."/>
            <person name="Chang C."/>
            <person name="Karol K.G."/>
            <person name="Hedrich R."/>
            <person name="Ulvskov P."/>
            <person name="Glockner G."/>
            <person name="Delwiche C.F."/>
            <person name="Petrasek J."/>
            <person name="Van de Peer Y."/>
            <person name="Friml J."/>
            <person name="Beilby M."/>
            <person name="Dolan L."/>
            <person name="Kohara Y."/>
            <person name="Sugano S."/>
            <person name="Fujiyama A."/>
            <person name="Delaux P.-M."/>
            <person name="Quint M."/>
            <person name="TheiBen G."/>
            <person name="Hagemann M."/>
            <person name="Harholt J."/>
            <person name="Dunand C."/>
            <person name="Zachgo S."/>
            <person name="Langdale J."/>
            <person name="Maumus F."/>
            <person name="Straeten D.V.D."/>
            <person name="Gould S.B."/>
            <person name="Rensing S.A."/>
        </authorList>
    </citation>
    <scope>NUCLEOTIDE SEQUENCE [LARGE SCALE GENOMIC DNA]</scope>
    <source>
        <strain evidence="2 3">S276</strain>
    </source>
</reference>
<evidence type="ECO:0000256" key="1">
    <source>
        <dbReference type="SAM" id="MobiDB-lite"/>
    </source>
</evidence>
<dbReference type="Gramene" id="GBG66237">
    <property type="protein sequence ID" value="GBG66237"/>
    <property type="gene ID" value="CBR_g57840"/>
</dbReference>
<accession>A0A388K866</accession>
<dbReference type="EMBL" id="BFEA01000071">
    <property type="protein sequence ID" value="GBG66237.1"/>
    <property type="molecule type" value="Genomic_DNA"/>
</dbReference>
<proteinExistence type="predicted"/>
<protein>
    <submittedName>
        <fullName evidence="2">Uncharacterized protein</fullName>
    </submittedName>
</protein>
<feature type="compositionally biased region" description="Basic residues" evidence="1">
    <location>
        <begin position="49"/>
        <end position="58"/>
    </location>
</feature>
<dbReference type="AlphaFoldDB" id="A0A388K866"/>
<gene>
    <name evidence="2" type="ORF">CBR_g57840</name>
</gene>
<sequence>MLRKEKAEEFSEYAAFRYAEKKRARDQGTEDKDKTIPTTKEEFLDLRPKARKVGKNQKRKESNKEQTEMEEESERTLPEKEAAIVLSQTEKLKRWNKECSPEFTTITQIAGGQVPMVVESAKTARRTLRNIRPLTAARYVAKTREWQIATDVSFKIPHFVEGMNVIKELKRRITMESPLGLYETVAMDESQMDICTQEDAEGTQKSAGETNRTSPRAFSPLIAKMPESTVLNSGMFWKSWRTVAEVPYSILTDLGMSAELMATAVAHIISTRLLEGDEDLEARAFLTDSERFYRSEASDDELWNVDDEREKPDWFSELERDINGKTGMSGSNTPGTELPSLSDDSGLKIYQETTVEDGSVDSPPPLPT</sequence>
<evidence type="ECO:0000313" key="2">
    <source>
        <dbReference type="EMBL" id="GBG66237.1"/>
    </source>
</evidence>
<dbReference type="Proteomes" id="UP000265515">
    <property type="component" value="Unassembled WGS sequence"/>
</dbReference>